<protein>
    <recommendedName>
        <fullName evidence="5">DNA polymerase III subunit gamma/tau</fullName>
    </recommendedName>
</protein>
<dbReference type="Proteomes" id="UP000243077">
    <property type="component" value="Chromosome"/>
</dbReference>
<dbReference type="RefSeq" id="WP_104913974.1">
    <property type="nucleotide sequence ID" value="NZ_CP026923.1"/>
</dbReference>
<sequence length="143" mass="15461">MSNQGTPSPDDAEAFDWGPGSDDSQYLDPHLHGGDHEQVAAETSGGREPGVWLTAVLGGLYVMWALAWVIGLAQQPVPQFSSRLEAALFSFGQFLAYISTPLWFVAAVWLGANWSARKRGGFLLLGLLILLPWPFILPAVLAP</sequence>
<evidence type="ECO:0008006" key="5">
    <source>
        <dbReference type="Google" id="ProtNLM"/>
    </source>
</evidence>
<evidence type="ECO:0000256" key="2">
    <source>
        <dbReference type="SAM" id="Phobius"/>
    </source>
</evidence>
<keyword evidence="2" id="KW-1133">Transmembrane helix</keyword>
<feature type="transmembrane region" description="Helical" evidence="2">
    <location>
        <begin position="122"/>
        <end position="141"/>
    </location>
</feature>
<dbReference type="EMBL" id="CP026923">
    <property type="protein sequence ID" value="AVG24508.1"/>
    <property type="molecule type" value="Genomic_DNA"/>
</dbReference>
<feature type="transmembrane region" description="Helical" evidence="2">
    <location>
        <begin position="91"/>
        <end position="110"/>
    </location>
</feature>
<feature type="region of interest" description="Disordered" evidence="1">
    <location>
        <begin position="1"/>
        <end position="21"/>
    </location>
</feature>
<proteinExistence type="predicted"/>
<evidence type="ECO:0000256" key="1">
    <source>
        <dbReference type="SAM" id="MobiDB-lite"/>
    </source>
</evidence>
<keyword evidence="2" id="KW-0812">Transmembrane</keyword>
<evidence type="ECO:0000313" key="4">
    <source>
        <dbReference type="Proteomes" id="UP000243077"/>
    </source>
</evidence>
<keyword evidence="2" id="KW-0472">Membrane</keyword>
<dbReference type="AlphaFoldDB" id="A0A2L2BS67"/>
<evidence type="ECO:0000313" key="3">
    <source>
        <dbReference type="EMBL" id="AVG24508.1"/>
    </source>
</evidence>
<dbReference type="KEGG" id="psai:C3B54_111571"/>
<reference evidence="3 4" key="1">
    <citation type="submission" date="2018-02" db="EMBL/GenBank/DDBJ databases">
        <title>Complete genome of the streamlined marine actinobacterium Pontimonas salivibrio CL-TW6 adapted to coastal planktonic lifestype.</title>
        <authorList>
            <person name="Cho B.C."/>
            <person name="Hardies S.C."/>
            <person name="Jang G.I."/>
            <person name="Hwang C.Y."/>
        </authorList>
    </citation>
    <scope>NUCLEOTIDE SEQUENCE [LARGE SCALE GENOMIC DNA]</scope>
    <source>
        <strain evidence="3 4">CL-TW6</strain>
    </source>
</reference>
<keyword evidence="4" id="KW-1185">Reference proteome</keyword>
<organism evidence="3 4">
    <name type="scientific">Pontimonas salivibrio</name>
    <dbReference type="NCBI Taxonomy" id="1159327"/>
    <lineage>
        <taxon>Bacteria</taxon>
        <taxon>Bacillati</taxon>
        <taxon>Actinomycetota</taxon>
        <taxon>Actinomycetes</taxon>
        <taxon>Micrococcales</taxon>
        <taxon>Microbacteriaceae</taxon>
        <taxon>Pontimonas</taxon>
    </lineage>
</organism>
<name>A0A2L2BS67_9MICO</name>
<gene>
    <name evidence="3" type="ORF">C3B54_111571</name>
</gene>
<accession>A0A2L2BS67</accession>
<feature type="transmembrane region" description="Helical" evidence="2">
    <location>
        <begin position="51"/>
        <end position="71"/>
    </location>
</feature>